<reference evidence="7" key="1">
    <citation type="submission" date="2025-08" db="UniProtKB">
        <authorList>
            <consortium name="Ensembl"/>
        </authorList>
    </citation>
    <scope>IDENTIFICATION</scope>
</reference>
<evidence type="ECO:0000256" key="1">
    <source>
        <dbReference type="ARBA" id="ARBA00004479"/>
    </source>
</evidence>
<protein>
    <recommendedName>
        <fullName evidence="6">Integrin alpha third immunoglobulin-like domain-containing protein</fullName>
    </recommendedName>
</protein>
<dbReference type="GO" id="GO:0098609">
    <property type="term" value="P:cell-cell adhesion"/>
    <property type="evidence" value="ECO:0007669"/>
    <property type="project" value="TreeGrafter"/>
</dbReference>
<dbReference type="Gene3D" id="2.60.40.1530">
    <property type="entry name" value="ntegrin, alpha v. Chain A, domain 4"/>
    <property type="match status" value="1"/>
</dbReference>
<accession>A0A8D2INU3</accession>
<organism evidence="7 8">
    <name type="scientific">Varanus komodoensis</name>
    <name type="common">Komodo dragon</name>
    <dbReference type="NCBI Taxonomy" id="61221"/>
    <lineage>
        <taxon>Eukaryota</taxon>
        <taxon>Metazoa</taxon>
        <taxon>Chordata</taxon>
        <taxon>Craniata</taxon>
        <taxon>Vertebrata</taxon>
        <taxon>Euteleostomi</taxon>
        <taxon>Lepidosauria</taxon>
        <taxon>Squamata</taxon>
        <taxon>Bifurcata</taxon>
        <taxon>Unidentata</taxon>
        <taxon>Episquamata</taxon>
        <taxon>Toxicofera</taxon>
        <taxon>Anguimorpha</taxon>
        <taxon>Paleoanguimorpha</taxon>
        <taxon>Varanoidea</taxon>
        <taxon>Varanidae</taxon>
        <taxon>Varanus</taxon>
    </lineage>
</organism>
<evidence type="ECO:0000259" key="6">
    <source>
        <dbReference type="Pfam" id="PF20806"/>
    </source>
</evidence>
<dbReference type="PANTHER" id="PTHR23220:SF78">
    <property type="entry name" value="INTEGRIN ALPHA-4"/>
    <property type="match status" value="1"/>
</dbReference>
<dbReference type="Proteomes" id="UP000694545">
    <property type="component" value="Unplaced"/>
</dbReference>
<keyword evidence="2" id="KW-0401">Integrin</keyword>
<evidence type="ECO:0000256" key="5">
    <source>
        <dbReference type="SAM" id="Phobius"/>
    </source>
</evidence>
<dbReference type="PANTHER" id="PTHR23220">
    <property type="entry name" value="INTEGRIN ALPHA"/>
    <property type="match status" value="1"/>
</dbReference>
<keyword evidence="4" id="KW-0325">Glycoprotein</keyword>
<reference evidence="7" key="2">
    <citation type="submission" date="2025-09" db="UniProtKB">
        <authorList>
            <consortium name="Ensembl"/>
        </authorList>
    </citation>
    <scope>IDENTIFICATION</scope>
</reference>
<proteinExistence type="predicted"/>
<evidence type="ECO:0000256" key="4">
    <source>
        <dbReference type="ARBA" id="ARBA00023180"/>
    </source>
</evidence>
<comment type="subcellular location">
    <subcellularLocation>
        <location evidence="1">Membrane</location>
        <topology evidence="1">Single-pass type I membrane protein</topology>
    </subcellularLocation>
</comment>
<feature type="transmembrane region" description="Helical" evidence="5">
    <location>
        <begin position="191"/>
        <end position="215"/>
    </location>
</feature>
<dbReference type="GO" id="GO:0008305">
    <property type="term" value="C:integrin complex"/>
    <property type="evidence" value="ECO:0007669"/>
    <property type="project" value="TreeGrafter"/>
</dbReference>
<dbReference type="GO" id="GO:0005178">
    <property type="term" value="F:integrin binding"/>
    <property type="evidence" value="ECO:0007669"/>
    <property type="project" value="TreeGrafter"/>
</dbReference>
<evidence type="ECO:0000256" key="2">
    <source>
        <dbReference type="ARBA" id="ARBA00023037"/>
    </source>
</evidence>
<dbReference type="OMA" id="NDARDCT"/>
<dbReference type="Ensembl" id="ENSVKKT00000000034.1">
    <property type="protein sequence ID" value="ENSVKKP00000000034.1"/>
    <property type="gene ID" value="ENSVKKG00000000028.1"/>
</dbReference>
<keyword evidence="8" id="KW-1185">Reference proteome</keyword>
<keyword evidence="5" id="KW-0812">Transmembrane</keyword>
<dbReference type="GO" id="GO:0033627">
    <property type="term" value="P:cell adhesion mediated by integrin"/>
    <property type="evidence" value="ECO:0007669"/>
    <property type="project" value="TreeGrafter"/>
</dbReference>
<name>A0A8D2INU3_VARKO</name>
<sequence length="264" mass="29306">KPKLCMQKVPVSIPGNLQVRLGKMSVMPTSFFYGPGEESSPVTCMKETINFTFHVSNPGLSLAPAVDLRIQIPNSLAPSETRLFNILEVKSTAGQCQYRNDARDCTLPEKNETIFQDFITYFTKLEKRSLYCMKDDPFCLQILCNLGDMESGKEATVDVTLEATSALVAVVNILISVILEGFHNRKTKTPVTVLFIGISSIIGIILLLLLAYFLWKVCTSILLLGIFFVKQSTSVKKNINKTATVQHLTLLAIINLKFSTFISV</sequence>
<evidence type="ECO:0000313" key="8">
    <source>
        <dbReference type="Proteomes" id="UP000694545"/>
    </source>
</evidence>
<dbReference type="InterPro" id="IPR032695">
    <property type="entry name" value="Integrin_dom_sf"/>
</dbReference>
<evidence type="ECO:0000313" key="7">
    <source>
        <dbReference type="Ensembl" id="ENSVKKP00000000034.1"/>
    </source>
</evidence>
<dbReference type="GO" id="GO:0007229">
    <property type="term" value="P:integrin-mediated signaling pathway"/>
    <property type="evidence" value="ECO:0007669"/>
    <property type="project" value="UniProtKB-KW"/>
</dbReference>
<dbReference type="GO" id="GO:0009897">
    <property type="term" value="C:external side of plasma membrane"/>
    <property type="evidence" value="ECO:0007669"/>
    <property type="project" value="TreeGrafter"/>
</dbReference>
<evidence type="ECO:0000256" key="3">
    <source>
        <dbReference type="ARBA" id="ARBA00023136"/>
    </source>
</evidence>
<keyword evidence="3 5" id="KW-0472">Membrane</keyword>
<dbReference type="GO" id="GO:0007160">
    <property type="term" value="P:cell-matrix adhesion"/>
    <property type="evidence" value="ECO:0007669"/>
    <property type="project" value="TreeGrafter"/>
</dbReference>
<dbReference type="AlphaFoldDB" id="A0A8D2INU3"/>
<dbReference type="InterPro" id="IPR048286">
    <property type="entry name" value="Integrin_alpha_Ig-like_3"/>
</dbReference>
<keyword evidence="5" id="KW-1133">Transmembrane helix</keyword>
<dbReference type="Pfam" id="PF20806">
    <property type="entry name" value="Integrin_A_Ig_3"/>
    <property type="match status" value="1"/>
</dbReference>
<feature type="domain" description="Integrin alpha third immunoglobulin-like" evidence="6">
    <location>
        <begin position="27"/>
        <end position="161"/>
    </location>
</feature>
<dbReference type="SUPFAM" id="SSF69179">
    <property type="entry name" value="Integrin domains"/>
    <property type="match status" value="1"/>
</dbReference>